<evidence type="ECO:0000256" key="2">
    <source>
        <dbReference type="ARBA" id="ARBA00023015"/>
    </source>
</evidence>
<feature type="compositionally biased region" description="Polar residues" evidence="7">
    <location>
        <begin position="535"/>
        <end position="550"/>
    </location>
</feature>
<evidence type="ECO:0000256" key="3">
    <source>
        <dbReference type="ARBA" id="ARBA00023054"/>
    </source>
</evidence>
<evidence type="ECO:0000259" key="8">
    <source>
        <dbReference type="Pfam" id="PF16563"/>
    </source>
</evidence>
<dbReference type="InterPro" id="IPR040386">
    <property type="entry name" value="P66"/>
</dbReference>
<dbReference type="InterPro" id="IPR032346">
    <property type="entry name" value="P66_CC"/>
</dbReference>
<dbReference type="Pfam" id="PF16563">
    <property type="entry name" value="P66_CC"/>
    <property type="match status" value="1"/>
</dbReference>
<accession>A0A0K0G307</accession>
<feature type="compositionally biased region" description="Polar residues" evidence="7">
    <location>
        <begin position="567"/>
        <end position="576"/>
    </location>
</feature>
<feature type="compositionally biased region" description="Low complexity" evidence="7">
    <location>
        <begin position="581"/>
        <end position="600"/>
    </location>
</feature>
<evidence type="ECO:0000313" key="10">
    <source>
        <dbReference type="WBParaSite" id="SVE_1910800.1"/>
    </source>
</evidence>
<evidence type="ECO:0000256" key="7">
    <source>
        <dbReference type="SAM" id="MobiDB-lite"/>
    </source>
</evidence>
<evidence type="ECO:0000256" key="1">
    <source>
        <dbReference type="ARBA" id="ARBA00004123"/>
    </source>
</evidence>
<dbReference type="Gene3D" id="6.10.250.1650">
    <property type="match status" value="1"/>
</dbReference>
<reference evidence="10" key="2">
    <citation type="submission" date="2015-08" db="UniProtKB">
        <authorList>
            <consortium name="WormBaseParasite"/>
        </authorList>
    </citation>
    <scope>IDENTIFICATION</scope>
</reference>
<keyword evidence="2" id="KW-0805">Transcription regulation</keyword>
<sequence length="793" mass="87567">MQVHSVVMENSSENHLPQTMNFSGIDNEKLKGKDDSVLSVDNSQDNVDDTHDPSLRRSTRVSALKAQEKIKLKDSVVQEVGMVESIVPTTENCQPVKKKPKIVHPELLDQYHCSFGVKLVDNEVCLMSDGSEISSLNGDEVDEMKQVMEDKQAHQSTESEKREQMIEIKHLKAALRKEEAKLLMLNKIKSSQQSNIKQDHKKNTAQYVSNGFKSATSSSHSNRNMNNRFANQNGANLDHLKTTDSAALSQISQFFQRIFSSNILSPVIQSQAKEFLALLAQSHKNSPQAAAALQQAAVQMFNKIKSTLPMTGNNINTPPSKTPQQQTVNNPPPPTTTVPKTTSQPQSSVLQQQQQLQQQQNNEERRKQIRSQLRKHVEENLRTVIKWPEILKNNFNFVPNALAPDFTGLHGLNNVVQKNLKDKSVSMKIEVDLYECSVCGTDWTPTWRAIGDSENEEDLKIACDKCAKESKLKLITEKYTEYLFKFLDQIAKQESELEAQIEAGKFDIQVQQPPTQQQSSQSSALSKQAQSTATNVPTNKSKSNSTMVNGVTSSVSQQKQSVPSTSNIPKQQSQKAGSKRSAPISATASSSSSSSTNPFNNPTAAQYAQLISAALANKNQVSNPQQNLALLALNQQIANNPAMRVMLQNLTANPVTVSAFVQAMANPNNQQNQQAMFIKTILEAQAQSQKQQAELVKKMTEQALQQQQQQQQQNLRNQQAAKASQAAVAKVAASLNAGNEGNQNAAALQNNEMLKRILAMAQLDPSLALLIKSNPGMIQQYLAQQSLQNAGKK</sequence>
<feature type="compositionally biased region" description="Basic and acidic residues" evidence="7">
    <location>
        <begin position="26"/>
        <end position="36"/>
    </location>
</feature>
<dbReference type="PANTHER" id="PTHR13455:SF7">
    <property type="entry name" value="SIMJANG, ISOFORM E"/>
    <property type="match status" value="1"/>
</dbReference>
<reference evidence="9" key="1">
    <citation type="submission" date="2014-07" db="EMBL/GenBank/DDBJ databases">
        <authorList>
            <person name="Martin A.A"/>
            <person name="De Silva N."/>
        </authorList>
    </citation>
    <scope>NUCLEOTIDE SEQUENCE</scope>
</reference>
<dbReference type="WBParaSite" id="SVE_1910800.1">
    <property type="protein sequence ID" value="SVE_1910800.1"/>
    <property type="gene ID" value="SVE_1910800"/>
</dbReference>
<evidence type="ECO:0000256" key="5">
    <source>
        <dbReference type="ARBA" id="ARBA00023242"/>
    </source>
</evidence>
<keyword evidence="9" id="KW-1185">Reference proteome</keyword>
<keyword evidence="3 6" id="KW-0175">Coiled coil</keyword>
<evidence type="ECO:0000313" key="9">
    <source>
        <dbReference type="Proteomes" id="UP000035680"/>
    </source>
</evidence>
<dbReference type="GO" id="GO:0016581">
    <property type="term" value="C:NuRD complex"/>
    <property type="evidence" value="ECO:0007669"/>
    <property type="project" value="TreeGrafter"/>
</dbReference>
<keyword evidence="4" id="KW-0804">Transcription</keyword>
<protein>
    <submittedName>
        <fullName evidence="10">P66_CC domain-containing protein</fullName>
    </submittedName>
</protein>
<comment type="subcellular location">
    <subcellularLocation>
        <location evidence="1">Nucleus</location>
    </subcellularLocation>
</comment>
<feature type="compositionally biased region" description="Low complexity" evidence="7">
    <location>
        <begin position="551"/>
        <end position="566"/>
    </location>
</feature>
<dbReference type="Proteomes" id="UP000035680">
    <property type="component" value="Unassembled WGS sequence"/>
</dbReference>
<dbReference type="STRING" id="75913.A0A0K0G307"/>
<evidence type="ECO:0000256" key="4">
    <source>
        <dbReference type="ARBA" id="ARBA00023163"/>
    </source>
</evidence>
<feature type="coiled-coil region" evidence="6">
    <location>
        <begin position="690"/>
        <end position="721"/>
    </location>
</feature>
<feature type="domain" description="Transcriptional repressor p66 coiled-coil MBD2-interaction" evidence="8">
    <location>
        <begin position="159"/>
        <end position="205"/>
    </location>
</feature>
<dbReference type="GO" id="GO:0000122">
    <property type="term" value="P:negative regulation of transcription by RNA polymerase II"/>
    <property type="evidence" value="ECO:0007669"/>
    <property type="project" value="InterPro"/>
</dbReference>
<feature type="compositionally biased region" description="Polar residues" evidence="7">
    <location>
        <begin position="309"/>
        <end position="319"/>
    </location>
</feature>
<keyword evidence="5" id="KW-0539">Nucleus</keyword>
<feature type="compositionally biased region" description="Low complexity" evidence="7">
    <location>
        <begin position="510"/>
        <end position="534"/>
    </location>
</feature>
<evidence type="ECO:0000256" key="6">
    <source>
        <dbReference type="SAM" id="Coils"/>
    </source>
</evidence>
<dbReference type="AlphaFoldDB" id="A0A0K0G307"/>
<proteinExistence type="predicted"/>
<name>A0A0K0G307_STRVS</name>
<feature type="compositionally biased region" description="Polar residues" evidence="7">
    <location>
        <begin position="8"/>
        <end position="24"/>
    </location>
</feature>
<feature type="region of interest" description="Disordered" evidence="7">
    <location>
        <begin position="309"/>
        <end position="370"/>
    </location>
</feature>
<organism evidence="9 10">
    <name type="scientific">Strongyloides venezuelensis</name>
    <name type="common">Threadworm</name>
    <dbReference type="NCBI Taxonomy" id="75913"/>
    <lineage>
        <taxon>Eukaryota</taxon>
        <taxon>Metazoa</taxon>
        <taxon>Ecdysozoa</taxon>
        <taxon>Nematoda</taxon>
        <taxon>Chromadorea</taxon>
        <taxon>Rhabditida</taxon>
        <taxon>Tylenchina</taxon>
        <taxon>Panagrolaimomorpha</taxon>
        <taxon>Strongyloidoidea</taxon>
        <taxon>Strongyloididae</taxon>
        <taxon>Strongyloides</taxon>
    </lineage>
</organism>
<feature type="compositionally biased region" description="Low complexity" evidence="7">
    <location>
        <begin position="337"/>
        <end position="360"/>
    </location>
</feature>
<feature type="region of interest" description="Disordered" evidence="7">
    <location>
        <begin position="510"/>
        <end position="600"/>
    </location>
</feature>
<dbReference type="PANTHER" id="PTHR13455">
    <property type="entry name" value="TRANSCRIPTIONAL REPRESSOR P66-RELATED"/>
    <property type="match status" value="1"/>
</dbReference>
<feature type="region of interest" description="Disordered" evidence="7">
    <location>
        <begin position="1"/>
        <end position="60"/>
    </location>
</feature>